<feature type="compositionally biased region" description="Pro residues" evidence="1">
    <location>
        <begin position="43"/>
        <end position="58"/>
    </location>
</feature>
<accession>A0ABS2D2Q6</accession>
<evidence type="ECO:0008006" key="5">
    <source>
        <dbReference type="Google" id="ProtNLM"/>
    </source>
</evidence>
<dbReference type="EMBL" id="JAFEMC010000001">
    <property type="protein sequence ID" value="MBM6575211.1"/>
    <property type="molecule type" value="Genomic_DNA"/>
</dbReference>
<feature type="region of interest" description="Disordered" evidence="1">
    <location>
        <begin position="43"/>
        <end position="64"/>
    </location>
</feature>
<comment type="caution">
    <text evidence="3">The sequence shown here is derived from an EMBL/GenBank/DDBJ whole genome shotgun (WGS) entry which is preliminary data.</text>
</comment>
<dbReference type="Proteomes" id="UP000763641">
    <property type="component" value="Unassembled WGS sequence"/>
</dbReference>
<dbReference type="PANTHER" id="PTHR41339:SF1">
    <property type="entry name" value="SECRETED PROTEIN"/>
    <property type="match status" value="1"/>
</dbReference>
<dbReference type="RefSeq" id="WP_204193876.1">
    <property type="nucleotide sequence ID" value="NZ_JAFEMC010000001.1"/>
</dbReference>
<feature type="chain" id="PRO_5046816537" description="Lipoprotein" evidence="2">
    <location>
        <begin position="27"/>
        <end position="530"/>
    </location>
</feature>
<protein>
    <recommendedName>
        <fullName evidence="5">Lipoprotein</fullName>
    </recommendedName>
</protein>
<proteinExistence type="predicted"/>
<feature type="signal peptide" evidence="2">
    <location>
        <begin position="1"/>
        <end position="26"/>
    </location>
</feature>
<keyword evidence="4" id="KW-1185">Reference proteome</keyword>
<evidence type="ECO:0000313" key="4">
    <source>
        <dbReference type="Proteomes" id="UP000763641"/>
    </source>
</evidence>
<sequence>MAHFARTTRILLAGTACMLLASCDGADSVASPGEGVIVVPTTPAPTPAPTATPTPAPGTPAASCPAGTNDAGVVGNYRGCRLPSSITSDLRLQKLAGVAYEISGAVNVGVDVGGAGTAPGGRSAVLSIDPGVLLYANTTNADNDYLIVNRGSRINAEGTESQPIIFTAQQNLTGGVTDESQGLWGGVILAGRAPISNCNAAVAGGTASCENVVEGTNTALYGGAIANDSSGTMRYVQIRYSGTIISPNNELQGLTLGGTGSGTTLDHIQIHNSSDDGIEIFGGRTNLRYLALTGSDDDGLDTDVGWQGQVQFLLAVQKPTNTQTDNYSTEIDSNGNEDALPRQRYNLANFTFVQSSTATNAAIRIRGGADARFVNGIVVSPAACLNIIAGIDASGKSTIRPANAGLEDNGPPMFDSVLFSCGGASPYAETTVNGVTVTIAEQRTVFTAGTNNVEAGTGLLTGIFLPAGAATTATPFNAATLNPANTSFFVQTSFVGAVSGPNDTSFRGWTCNSNRANFGSTSGSCTGLPN</sequence>
<dbReference type="PROSITE" id="PS51257">
    <property type="entry name" value="PROKAR_LIPOPROTEIN"/>
    <property type="match status" value="1"/>
</dbReference>
<gene>
    <name evidence="3" type="ORF">ILT43_02415</name>
</gene>
<keyword evidence="2" id="KW-0732">Signal</keyword>
<evidence type="ECO:0000256" key="1">
    <source>
        <dbReference type="SAM" id="MobiDB-lite"/>
    </source>
</evidence>
<reference evidence="3 4" key="1">
    <citation type="submission" date="2020-12" db="EMBL/GenBank/DDBJ databases">
        <title>Sphingomonas sp.</title>
        <authorList>
            <person name="Kim M.K."/>
        </authorList>
    </citation>
    <scope>NUCLEOTIDE SEQUENCE [LARGE SCALE GENOMIC DNA]</scope>
    <source>
        <strain evidence="3 4">BT552</strain>
    </source>
</reference>
<organism evidence="3 4">
    <name type="scientific">Sphingomonas longa</name>
    <dbReference type="NCBI Taxonomy" id="2778730"/>
    <lineage>
        <taxon>Bacteria</taxon>
        <taxon>Pseudomonadati</taxon>
        <taxon>Pseudomonadota</taxon>
        <taxon>Alphaproteobacteria</taxon>
        <taxon>Sphingomonadales</taxon>
        <taxon>Sphingomonadaceae</taxon>
        <taxon>Sphingomonas</taxon>
    </lineage>
</organism>
<evidence type="ECO:0000313" key="3">
    <source>
        <dbReference type="EMBL" id="MBM6575211.1"/>
    </source>
</evidence>
<dbReference type="PANTHER" id="PTHR41339">
    <property type="entry name" value="LIPL48"/>
    <property type="match status" value="1"/>
</dbReference>
<evidence type="ECO:0000256" key="2">
    <source>
        <dbReference type="SAM" id="SignalP"/>
    </source>
</evidence>
<name>A0ABS2D2Q6_9SPHN</name>